<evidence type="ECO:0000313" key="1">
    <source>
        <dbReference type="EMBL" id="QJA56832.1"/>
    </source>
</evidence>
<dbReference type="EMBL" id="MT141240">
    <property type="protein sequence ID" value="QJA56832.1"/>
    <property type="molecule type" value="Genomic_DNA"/>
</dbReference>
<gene>
    <name evidence="2" type="ORF">MM415A03300_0008</name>
    <name evidence="1" type="ORF">MM415B01784_0022</name>
</gene>
<protein>
    <submittedName>
        <fullName evidence="2">Uncharacterized protein</fullName>
    </submittedName>
</protein>
<proteinExistence type="predicted"/>
<reference evidence="2" key="1">
    <citation type="submission" date="2020-03" db="EMBL/GenBank/DDBJ databases">
        <title>The deep terrestrial virosphere.</title>
        <authorList>
            <person name="Holmfeldt K."/>
            <person name="Nilsson E."/>
            <person name="Simone D."/>
            <person name="Lopez-Fernandez M."/>
            <person name="Wu X."/>
            <person name="de Brujin I."/>
            <person name="Lundin D."/>
            <person name="Andersson A."/>
            <person name="Bertilsson S."/>
            <person name="Dopson M."/>
        </authorList>
    </citation>
    <scope>NUCLEOTIDE SEQUENCE</scope>
    <source>
        <strain evidence="2">MM415A03300</strain>
        <strain evidence="1">MM415B01784</strain>
    </source>
</reference>
<sequence>MSLTNLISEIEIHKYIMRECVENSGYGSDDIVEDIIEEIKKNLPRPEILAFADAMEVKMARHDAEKGDSWKEMGFPDLCQMMFRLASDMYVREIKNLHNDPHDFIDLANYAMMLHWRANNELTSDKG</sequence>
<name>A0A6M3JN32_9ZZZZ</name>
<evidence type="ECO:0000313" key="2">
    <source>
        <dbReference type="EMBL" id="QJA71270.1"/>
    </source>
</evidence>
<organism evidence="2">
    <name type="scientific">viral metagenome</name>
    <dbReference type="NCBI Taxonomy" id="1070528"/>
    <lineage>
        <taxon>unclassified sequences</taxon>
        <taxon>metagenomes</taxon>
        <taxon>organismal metagenomes</taxon>
    </lineage>
</organism>
<dbReference type="AlphaFoldDB" id="A0A6M3JN32"/>
<accession>A0A6M3JN32</accession>
<dbReference type="EMBL" id="MT141860">
    <property type="protein sequence ID" value="QJA71270.1"/>
    <property type="molecule type" value="Genomic_DNA"/>
</dbReference>